<dbReference type="AlphaFoldDB" id="M5S6B1"/>
<dbReference type="RefSeq" id="WP_008666368.1">
    <property type="nucleotide sequence ID" value="NZ_ANOF01000076.1"/>
</dbReference>
<sequence length="117" mass="13257">MSKTTSDSSKKIDTRRHAMMFAALGDDTRLKILVKLRSGTPQSIKQLSADLPVTRQAVTRHLRVLEEANFVAQEIHGRERRFVACSEAISEAHDVLNVIAQQWEDALVRLKSFAERK</sequence>
<dbReference type="OrthoDB" id="9799175at2"/>
<proteinExistence type="predicted"/>
<name>M5S6B1_9BACT</name>
<dbReference type="STRING" id="1263868.RESH_02422"/>
<dbReference type="SMART" id="SM00418">
    <property type="entry name" value="HTH_ARSR"/>
    <property type="match status" value="1"/>
</dbReference>
<dbReference type="InterPro" id="IPR036390">
    <property type="entry name" value="WH_DNA-bd_sf"/>
</dbReference>
<dbReference type="PANTHER" id="PTHR38600:SF1">
    <property type="entry name" value="TRANSCRIPTIONAL REGULATORY PROTEIN"/>
    <property type="match status" value="1"/>
</dbReference>
<dbReference type="CDD" id="cd00090">
    <property type="entry name" value="HTH_ARSR"/>
    <property type="match status" value="1"/>
</dbReference>
<feature type="domain" description="HTH arsR-type" evidence="1">
    <location>
        <begin position="9"/>
        <end position="104"/>
    </location>
</feature>
<dbReference type="PROSITE" id="PS50987">
    <property type="entry name" value="HTH_ARSR_2"/>
    <property type="match status" value="1"/>
</dbReference>
<protein>
    <submittedName>
        <fullName evidence="2">Transcriptional regulator, ArsR family protein</fullName>
    </submittedName>
</protein>
<dbReference type="GO" id="GO:0003700">
    <property type="term" value="F:DNA-binding transcription factor activity"/>
    <property type="evidence" value="ECO:0007669"/>
    <property type="project" value="InterPro"/>
</dbReference>
<dbReference type="Gene3D" id="1.10.10.10">
    <property type="entry name" value="Winged helix-like DNA-binding domain superfamily/Winged helix DNA-binding domain"/>
    <property type="match status" value="1"/>
</dbReference>
<dbReference type="InterPro" id="IPR001845">
    <property type="entry name" value="HTH_ArsR_DNA-bd_dom"/>
</dbReference>
<dbReference type="PRINTS" id="PR00778">
    <property type="entry name" value="HTHARSR"/>
</dbReference>
<dbReference type="InterPro" id="IPR011991">
    <property type="entry name" value="ArsR-like_HTH"/>
</dbReference>
<dbReference type="InterPro" id="IPR036388">
    <property type="entry name" value="WH-like_DNA-bd_sf"/>
</dbReference>
<dbReference type="PANTHER" id="PTHR38600">
    <property type="entry name" value="TRANSCRIPTIONAL REGULATORY PROTEIN"/>
    <property type="match status" value="1"/>
</dbReference>
<dbReference type="SUPFAM" id="SSF46785">
    <property type="entry name" value="Winged helix' DNA-binding domain"/>
    <property type="match status" value="1"/>
</dbReference>
<dbReference type="Pfam" id="PF12840">
    <property type="entry name" value="HTH_20"/>
    <property type="match status" value="1"/>
</dbReference>
<evidence type="ECO:0000259" key="1">
    <source>
        <dbReference type="PROSITE" id="PS50987"/>
    </source>
</evidence>
<reference evidence="2 3" key="1">
    <citation type="journal article" date="2013" name="Mar. Genomics">
        <title>Expression of sulfatases in Rhodopirellula baltica and the diversity of sulfatases in the genus Rhodopirellula.</title>
        <authorList>
            <person name="Wegner C.E."/>
            <person name="Richter-Heitmann T."/>
            <person name="Klindworth A."/>
            <person name="Klockow C."/>
            <person name="Richter M."/>
            <person name="Achstetter T."/>
            <person name="Glockner F.O."/>
            <person name="Harder J."/>
        </authorList>
    </citation>
    <scope>NUCLEOTIDE SEQUENCE [LARGE SCALE GENOMIC DNA]</scope>
    <source>
        <strain evidence="2 3">SH398</strain>
    </source>
</reference>
<organism evidence="2 3">
    <name type="scientific">Rhodopirellula europaea SH398</name>
    <dbReference type="NCBI Taxonomy" id="1263868"/>
    <lineage>
        <taxon>Bacteria</taxon>
        <taxon>Pseudomonadati</taxon>
        <taxon>Planctomycetota</taxon>
        <taxon>Planctomycetia</taxon>
        <taxon>Pirellulales</taxon>
        <taxon>Pirellulaceae</taxon>
        <taxon>Rhodopirellula</taxon>
    </lineage>
</organism>
<evidence type="ECO:0000313" key="2">
    <source>
        <dbReference type="EMBL" id="EMI26991.1"/>
    </source>
</evidence>
<dbReference type="Proteomes" id="UP000011996">
    <property type="component" value="Unassembled WGS sequence"/>
</dbReference>
<gene>
    <name evidence="2" type="ORF">RESH_02422</name>
</gene>
<dbReference type="PATRIC" id="fig|1263868.3.peg.2634"/>
<evidence type="ECO:0000313" key="3">
    <source>
        <dbReference type="Proteomes" id="UP000011996"/>
    </source>
</evidence>
<dbReference type="EMBL" id="ANOF01000076">
    <property type="protein sequence ID" value="EMI26991.1"/>
    <property type="molecule type" value="Genomic_DNA"/>
</dbReference>
<comment type="caution">
    <text evidence="2">The sequence shown here is derived from an EMBL/GenBank/DDBJ whole genome shotgun (WGS) entry which is preliminary data.</text>
</comment>
<accession>M5S6B1</accession>